<dbReference type="WBParaSite" id="maker-uti_cns_0046763-snap-gene-0.10-mRNA-1">
    <property type="protein sequence ID" value="maker-uti_cns_0046763-snap-gene-0.10-mRNA-1"/>
    <property type="gene ID" value="maker-uti_cns_0046763-snap-gene-0.10"/>
</dbReference>
<sequence>MRTLTDSRLCSSLLSSSGFWLLASRELYSRMYNDSYTDSYERDGGRPTTALGLIRSDSMLPSSSAADDVTVVSSVQDSVRQPGVPLTGWRREYVSQKRTLSSAPQAASNGSLKDLREENACLQHDMDALVRAVKSAQTTGRWEFDRGKFLALDPDKVFDAGSRDGLNSRGILAGSAGGVWRGTLRASRDAGGAAGNSGWSCLMLDWN</sequence>
<reference evidence="2" key="1">
    <citation type="submission" date="2016-11" db="UniProtKB">
        <authorList>
            <consortium name="WormBaseParasite"/>
        </authorList>
    </citation>
    <scope>IDENTIFICATION</scope>
</reference>
<dbReference type="AlphaFoldDB" id="A0A1I8JCK0"/>
<keyword evidence="1" id="KW-1185">Reference proteome</keyword>
<name>A0A1I8JCK0_9PLAT</name>
<protein>
    <submittedName>
        <fullName evidence="2">Class I SAM-dependent methyltransferase</fullName>
    </submittedName>
</protein>
<dbReference type="Proteomes" id="UP000095280">
    <property type="component" value="Unplaced"/>
</dbReference>
<evidence type="ECO:0000313" key="1">
    <source>
        <dbReference type="Proteomes" id="UP000095280"/>
    </source>
</evidence>
<evidence type="ECO:0000313" key="2">
    <source>
        <dbReference type="WBParaSite" id="maker-uti_cns_0046763-snap-gene-0.10-mRNA-1"/>
    </source>
</evidence>
<proteinExistence type="predicted"/>
<accession>A0A1I8JCK0</accession>
<organism evidence="1 2">
    <name type="scientific">Macrostomum lignano</name>
    <dbReference type="NCBI Taxonomy" id="282301"/>
    <lineage>
        <taxon>Eukaryota</taxon>
        <taxon>Metazoa</taxon>
        <taxon>Spiralia</taxon>
        <taxon>Lophotrochozoa</taxon>
        <taxon>Platyhelminthes</taxon>
        <taxon>Rhabditophora</taxon>
        <taxon>Macrostomorpha</taxon>
        <taxon>Macrostomida</taxon>
        <taxon>Macrostomidae</taxon>
        <taxon>Macrostomum</taxon>
    </lineage>
</organism>